<dbReference type="OrthoDB" id="5523192at2"/>
<evidence type="ECO:0000313" key="1">
    <source>
        <dbReference type="EMBL" id="ATB32749.1"/>
    </source>
</evidence>
<dbReference type="KEGG" id="mbd:MEBOL_006238"/>
<reference evidence="1 2" key="1">
    <citation type="submission" date="2017-06" db="EMBL/GenBank/DDBJ databases">
        <authorList>
            <person name="Kim H.J."/>
            <person name="Triplett B.A."/>
        </authorList>
    </citation>
    <scope>NUCLEOTIDE SEQUENCE [LARGE SCALE GENOMIC DNA]</scope>
    <source>
        <strain evidence="1 2">DSM 14713</strain>
    </source>
</reference>
<dbReference type="RefSeq" id="WP_095980892.1">
    <property type="nucleotide sequence ID" value="NZ_CP022163.1"/>
</dbReference>
<dbReference type="AlphaFoldDB" id="A0A250ILX8"/>
<dbReference type="EMBL" id="CP022163">
    <property type="protein sequence ID" value="ATB32749.1"/>
    <property type="molecule type" value="Genomic_DNA"/>
</dbReference>
<proteinExistence type="predicted"/>
<evidence type="ECO:0000313" key="2">
    <source>
        <dbReference type="Proteomes" id="UP000217289"/>
    </source>
</evidence>
<organism evidence="1 2">
    <name type="scientific">Melittangium boletus DSM 14713</name>
    <dbReference type="NCBI Taxonomy" id="1294270"/>
    <lineage>
        <taxon>Bacteria</taxon>
        <taxon>Pseudomonadati</taxon>
        <taxon>Myxococcota</taxon>
        <taxon>Myxococcia</taxon>
        <taxon>Myxococcales</taxon>
        <taxon>Cystobacterineae</taxon>
        <taxon>Archangiaceae</taxon>
        <taxon>Melittangium</taxon>
    </lineage>
</organism>
<dbReference type="Proteomes" id="UP000217289">
    <property type="component" value="Chromosome"/>
</dbReference>
<protein>
    <recommendedName>
        <fullName evidence="3">DUF3800 domain-containing protein</fullName>
    </recommendedName>
</protein>
<name>A0A250ILX8_9BACT</name>
<accession>A0A250ILX8</accession>
<sequence length="371" mass="40634">MAAQVKWVLCIDESGDFDTPTARVCVGGLLLQESDSSRLAQVLRAKLEDAFPHLPYPPHATELHRLSSHLVGWRSLSPARRAAVPSELADPLTRAEQRVLTEADLPPELAAGSGRVLPRPKVPALDRCDAWLPRRAPEARDELKAVRWKADNRLKQLLDELSRLYPGGCLTVAAAEPMGTMPGRGNDRYLNLLVVLFQRTIALLRSFQKPVHLSIRTAKRHVLRPTGVHTDLTQADVHLAFNEALRISGIGTPIHRVVVPPEDYGASVHPGLVLADHLMNQLRIQLTPRSWALLAQGFWRTTGVAVEMLDPLSGQPLPTVSANGPPRAFVEAVLTGQPPPDLAGVQPAWAVEEARLWLSALDTQKRTGGKT</sequence>
<gene>
    <name evidence="1" type="ORF">MEBOL_006238</name>
</gene>
<evidence type="ECO:0008006" key="3">
    <source>
        <dbReference type="Google" id="ProtNLM"/>
    </source>
</evidence>
<keyword evidence="2" id="KW-1185">Reference proteome</keyword>